<keyword evidence="1" id="KW-0547">Nucleotide-binding</keyword>
<evidence type="ECO:0000313" key="4">
    <source>
        <dbReference type="RefSeq" id="XP_017770567.1"/>
    </source>
</evidence>
<sequence length="196" mass="21952">MDKTFRGENRRFLLLNSTTEVINDMAICLGPSGSGKTLLLKKLQNVKAVDNTTTSVSTVGTDMFTIKISSGDVEKQIVVREVGGVMAPLWPKYFDGIKKVLYVVDTSNLCQISAAGVLLYTILLDPRLKKAKILLILTKMDVSYRQMRNEALLMLQMRRLKREITQNITIVEASAITGEGRNDILNWLNDKTIKQT</sequence>
<keyword evidence="2" id="KW-0342">GTP-binding</keyword>
<organism evidence="3 4">
    <name type="scientific">Nicrophorus vespilloides</name>
    <name type="common">Boreal carrion beetle</name>
    <dbReference type="NCBI Taxonomy" id="110193"/>
    <lineage>
        <taxon>Eukaryota</taxon>
        <taxon>Metazoa</taxon>
        <taxon>Ecdysozoa</taxon>
        <taxon>Arthropoda</taxon>
        <taxon>Hexapoda</taxon>
        <taxon>Insecta</taxon>
        <taxon>Pterygota</taxon>
        <taxon>Neoptera</taxon>
        <taxon>Endopterygota</taxon>
        <taxon>Coleoptera</taxon>
        <taxon>Polyphaga</taxon>
        <taxon>Staphyliniformia</taxon>
        <taxon>Silphidae</taxon>
        <taxon>Nicrophorinae</taxon>
        <taxon>Nicrophorus</taxon>
    </lineage>
</organism>
<dbReference type="SMART" id="SM00177">
    <property type="entry name" value="ARF"/>
    <property type="match status" value="1"/>
</dbReference>
<dbReference type="PANTHER" id="PTHR46688">
    <property type="entry name" value="ADP-RIBOSYLATION FACTOR-LIKE PROTEIN 16"/>
    <property type="match status" value="1"/>
</dbReference>
<evidence type="ECO:0000256" key="2">
    <source>
        <dbReference type="ARBA" id="ARBA00023134"/>
    </source>
</evidence>
<name>A0ABM1M7L7_NICVS</name>
<dbReference type="Proteomes" id="UP000695000">
    <property type="component" value="Unplaced"/>
</dbReference>
<reference evidence="4" key="1">
    <citation type="submission" date="2025-08" db="UniProtKB">
        <authorList>
            <consortium name="RefSeq"/>
        </authorList>
    </citation>
    <scope>IDENTIFICATION</scope>
    <source>
        <tissue evidence="4">Whole Larva</tissue>
    </source>
</reference>
<dbReference type="SUPFAM" id="SSF52540">
    <property type="entry name" value="P-loop containing nucleoside triphosphate hydrolases"/>
    <property type="match status" value="1"/>
</dbReference>
<dbReference type="GeneID" id="108558235"/>
<dbReference type="InterPro" id="IPR006689">
    <property type="entry name" value="Small_GTPase_ARF/SAR"/>
</dbReference>
<evidence type="ECO:0000313" key="3">
    <source>
        <dbReference type="Proteomes" id="UP000695000"/>
    </source>
</evidence>
<evidence type="ECO:0000256" key="1">
    <source>
        <dbReference type="ARBA" id="ARBA00022741"/>
    </source>
</evidence>
<keyword evidence="3" id="KW-1185">Reference proteome</keyword>
<dbReference type="Gene3D" id="3.40.50.300">
    <property type="entry name" value="P-loop containing nucleotide triphosphate hydrolases"/>
    <property type="match status" value="1"/>
</dbReference>
<gene>
    <name evidence="4" type="primary">LOC108558235</name>
</gene>
<dbReference type="InterPro" id="IPR027417">
    <property type="entry name" value="P-loop_NTPase"/>
</dbReference>
<accession>A0ABM1M7L7</accession>
<dbReference type="PROSITE" id="PS51417">
    <property type="entry name" value="ARF"/>
    <property type="match status" value="1"/>
</dbReference>
<dbReference type="Pfam" id="PF00025">
    <property type="entry name" value="Arf"/>
    <property type="match status" value="1"/>
</dbReference>
<proteinExistence type="predicted"/>
<dbReference type="RefSeq" id="XP_017770567.1">
    <property type="nucleotide sequence ID" value="XM_017915078.1"/>
</dbReference>
<protein>
    <submittedName>
        <fullName evidence="4">ADP-ribosylation factor-like protein 16</fullName>
    </submittedName>
</protein>
<dbReference type="PANTHER" id="PTHR46688:SF1">
    <property type="entry name" value="ADP-RIBOSYLATION FACTOR-LIKE PROTEIN 16"/>
    <property type="match status" value="1"/>
</dbReference>